<gene>
    <name evidence="1" type="ORF">M0R45_020327</name>
</gene>
<comment type="caution">
    <text evidence="1">The sequence shown here is derived from an EMBL/GenBank/DDBJ whole genome shotgun (WGS) entry which is preliminary data.</text>
</comment>
<accession>A0AAW1XAF5</accession>
<dbReference type="AlphaFoldDB" id="A0AAW1XAF5"/>
<reference evidence="1 2" key="1">
    <citation type="journal article" date="2023" name="G3 (Bethesda)">
        <title>A chromosome-length genome assembly and annotation of blackberry (Rubus argutus, cv. 'Hillquist').</title>
        <authorList>
            <person name="Bruna T."/>
            <person name="Aryal R."/>
            <person name="Dudchenko O."/>
            <person name="Sargent D.J."/>
            <person name="Mead D."/>
            <person name="Buti M."/>
            <person name="Cavallini A."/>
            <person name="Hytonen T."/>
            <person name="Andres J."/>
            <person name="Pham M."/>
            <person name="Weisz D."/>
            <person name="Mascagni F."/>
            <person name="Usai G."/>
            <person name="Natali L."/>
            <person name="Bassil N."/>
            <person name="Fernandez G.E."/>
            <person name="Lomsadze A."/>
            <person name="Armour M."/>
            <person name="Olukolu B."/>
            <person name="Poorten T."/>
            <person name="Britton C."/>
            <person name="Davik J."/>
            <person name="Ashrafi H."/>
            <person name="Aiden E.L."/>
            <person name="Borodovsky M."/>
            <person name="Worthington M."/>
        </authorList>
    </citation>
    <scope>NUCLEOTIDE SEQUENCE [LARGE SCALE GENOMIC DNA]</scope>
    <source>
        <strain evidence="1">PI 553951</strain>
    </source>
</reference>
<evidence type="ECO:0000313" key="1">
    <source>
        <dbReference type="EMBL" id="KAK9933119.1"/>
    </source>
</evidence>
<protein>
    <submittedName>
        <fullName evidence="1">Uncharacterized protein</fullName>
    </submittedName>
</protein>
<keyword evidence="2" id="KW-1185">Reference proteome</keyword>
<proteinExistence type="predicted"/>
<organism evidence="1 2">
    <name type="scientific">Rubus argutus</name>
    <name type="common">Southern blackberry</name>
    <dbReference type="NCBI Taxonomy" id="59490"/>
    <lineage>
        <taxon>Eukaryota</taxon>
        <taxon>Viridiplantae</taxon>
        <taxon>Streptophyta</taxon>
        <taxon>Embryophyta</taxon>
        <taxon>Tracheophyta</taxon>
        <taxon>Spermatophyta</taxon>
        <taxon>Magnoliopsida</taxon>
        <taxon>eudicotyledons</taxon>
        <taxon>Gunneridae</taxon>
        <taxon>Pentapetalae</taxon>
        <taxon>rosids</taxon>
        <taxon>fabids</taxon>
        <taxon>Rosales</taxon>
        <taxon>Rosaceae</taxon>
        <taxon>Rosoideae</taxon>
        <taxon>Rosoideae incertae sedis</taxon>
        <taxon>Rubus</taxon>
    </lineage>
</organism>
<name>A0AAW1XAF5_RUBAR</name>
<dbReference type="Proteomes" id="UP001457282">
    <property type="component" value="Unassembled WGS sequence"/>
</dbReference>
<sequence>MRYMTKKNKNLEEVKADGQDGDHVEVTVTDVVGGHVKMEDLSLMWLSLLQKSRVRLSRLQLQFSVRFDQLNLQYQFLIKEVEDKHQYVPNFHVLTDHEEVPIILYPMMQNAPPS</sequence>
<dbReference type="EMBL" id="JBEDUW010000004">
    <property type="protein sequence ID" value="KAK9933119.1"/>
    <property type="molecule type" value="Genomic_DNA"/>
</dbReference>
<evidence type="ECO:0000313" key="2">
    <source>
        <dbReference type="Proteomes" id="UP001457282"/>
    </source>
</evidence>